<dbReference type="EMBL" id="BT144979">
    <property type="protein sequence ID" value="AFK44773.1"/>
    <property type="molecule type" value="mRNA"/>
</dbReference>
<evidence type="ECO:0000313" key="2">
    <source>
        <dbReference type="EMBL" id="AFK44773.1"/>
    </source>
</evidence>
<accession>I3SWY1</accession>
<dbReference type="PANTHER" id="PTHR37886:SF1">
    <property type="entry name" value="S-ADENOSYL-L-METHIONINE-DEPENDENT METHYLTRANSFERASES SUPERFAMILY PROTEIN"/>
    <property type="match status" value="1"/>
</dbReference>
<reference evidence="2" key="1">
    <citation type="submission" date="2012-05" db="EMBL/GenBank/DDBJ databases">
        <authorList>
            <person name="Krishnakumar V."/>
            <person name="Cheung F."/>
            <person name="Xiao Y."/>
            <person name="Chan A."/>
            <person name="Moskal W.A."/>
            <person name="Town C.D."/>
        </authorList>
    </citation>
    <scope>NUCLEOTIDE SEQUENCE</scope>
</reference>
<evidence type="ECO:0000256" key="1">
    <source>
        <dbReference type="SAM" id="MobiDB-lite"/>
    </source>
</evidence>
<evidence type="ECO:0008006" key="3">
    <source>
        <dbReference type="Google" id="ProtNLM"/>
    </source>
</evidence>
<dbReference type="InterPro" id="IPR029063">
    <property type="entry name" value="SAM-dependent_MTases_sf"/>
</dbReference>
<organism evidence="2">
    <name type="scientific">Medicago truncatula</name>
    <name type="common">Barrel medic</name>
    <name type="synonym">Medicago tribuloides</name>
    <dbReference type="NCBI Taxonomy" id="3880"/>
    <lineage>
        <taxon>Eukaryota</taxon>
        <taxon>Viridiplantae</taxon>
        <taxon>Streptophyta</taxon>
        <taxon>Embryophyta</taxon>
        <taxon>Tracheophyta</taxon>
        <taxon>Spermatophyta</taxon>
        <taxon>Magnoliopsida</taxon>
        <taxon>eudicotyledons</taxon>
        <taxon>Gunneridae</taxon>
        <taxon>Pentapetalae</taxon>
        <taxon>rosids</taxon>
        <taxon>fabids</taxon>
        <taxon>Fabales</taxon>
        <taxon>Fabaceae</taxon>
        <taxon>Papilionoideae</taxon>
        <taxon>50 kb inversion clade</taxon>
        <taxon>NPAAA clade</taxon>
        <taxon>Hologalegina</taxon>
        <taxon>IRL clade</taxon>
        <taxon>Trifolieae</taxon>
        <taxon>Medicago</taxon>
    </lineage>
</organism>
<protein>
    <recommendedName>
        <fullName evidence="3">S-adenosyl-L-methionine-dependent methyltransferase</fullName>
    </recommendedName>
</protein>
<dbReference type="PANTHER" id="PTHR37886">
    <property type="entry name" value="S-ADENOSYL-L-METHIONINE-DEPENDENT METHYLTRANSFERASES SUPERFAMILY PROTEIN"/>
    <property type="match status" value="1"/>
</dbReference>
<dbReference type="Gene3D" id="3.40.50.150">
    <property type="entry name" value="Vaccinia Virus protein VP39"/>
    <property type="match status" value="1"/>
</dbReference>
<name>I3SWY1_MEDTR</name>
<sequence>MALSVPRAMSKGVVMTVPALVLTVSVAAVFLFFLLSSLSSCSCPSQPSSTPANKVRNVDVGSSDSSRGNGFLATRKEDVDWVKSQIQANGLHTQENVLRKGINPRTRAQQLEDLRQFKGISHYEGPDSNNHTAFPCPGELLVEEHHSNYGEPWAGGRDVYEFLAQAIQLRPDSQVLEIGCGTLRVGLHFIRYLNPEHFHCLERDELSLMAAFRYELPAQGLLHKRPLIVKGEDMDFSKFGSGVTYDLIYASAVFLHMPD</sequence>
<dbReference type="CDD" id="cd02440">
    <property type="entry name" value="AdoMet_MTases"/>
    <property type="match status" value="1"/>
</dbReference>
<dbReference type="SUPFAM" id="SSF53335">
    <property type="entry name" value="S-adenosyl-L-methionine-dependent methyltransferases"/>
    <property type="match status" value="1"/>
</dbReference>
<dbReference type="AlphaFoldDB" id="I3SWY1"/>
<proteinExistence type="evidence at transcript level"/>
<feature type="region of interest" description="Disordered" evidence="1">
    <location>
        <begin position="45"/>
        <end position="69"/>
    </location>
</feature>